<protein>
    <submittedName>
        <fullName evidence="1">Membrane protein</fullName>
    </submittedName>
</protein>
<evidence type="ECO:0000313" key="2">
    <source>
        <dbReference type="Proteomes" id="UP000654257"/>
    </source>
</evidence>
<dbReference type="RefSeq" id="WP_188544944.1">
    <property type="nucleotide sequence ID" value="NZ_BMCU01000002.1"/>
</dbReference>
<reference evidence="1" key="1">
    <citation type="journal article" date="2014" name="Int. J. Syst. Evol. Microbiol.">
        <title>Complete genome sequence of Corynebacterium casei LMG S-19264T (=DSM 44701T), isolated from a smear-ripened cheese.</title>
        <authorList>
            <consortium name="US DOE Joint Genome Institute (JGI-PGF)"/>
            <person name="Walter F."/>
            <person name="Albersmeier A."/>
            <person name="Kalinowski J."/>
            <person name="Ruckert C."/>
        </authorList>
    </citation>
    <scope>NUCLEOTIDE SEQUENCE</scope>
    <source>
        <strain evidence="1">CCM 7905</strain>
    </source>
</reference>
<evidence type="ECO:0000313" key="1">
    <source>
        <dbReference type="EMBL" id="GGG08616.1"/>
    </source>
</evidence>
<dbReference type="Pfam" id="PF11452">
    <property type="entry name" value="DUF3000"/>
    <property type="match status" value="1"/>
</dbReference>
<name>A0A917FU02_9NOCA</name>
<accession>A0A917FU02</accession>
<dbReference type="EMBL" id="BMCU01000002">
    <property type="protein sequence ID" value="GGG08616.1"/>
    <property type="molecule type" value="Genomic_DNA"/>
</dbReference>
<organism evidence="1 2">
    <name type="scientific">Rhodococcoides trifolii</name>
    <dbReference type="NCBI Taxonomy" id="908250"/>
    <lineage>
        <taxon>Bacteria</taxon>
        <taxon>Bacillati</taxon>
        <taxon>Actinomycetota</taxon>
        <taxon>Actinomycetes</taxon>
        <taxon>Mycobacteriales</taxon>
        <taxon>Nocardiaceae</taxon>
        <taxon>Rhodococcoides</taxon>
    </lineage>
</organism>
<proteinExistence type="predicted"/>
<sequence length="199" mass="21258">MTTPVSAAEPAVFRAAIDAMHRATVHPDIEVGPIRPPQRLAPFSYAIGAEVRHPETDLVAEQSDGDAFGRLILLYDPDGDEAWNGTMRLVAYIQADVDASLASDPLLPEVAWSWLVEAFQTRDEPLTALGGTITSTSSVRFGDIAGPARAHQLELRASWTALTGELAVHVEAFGEVLAYAAGLPPAGITRLDSRTDSVD</sequence>
<keyword evidence="2" id="KW-1185">Reference proteome</keyword>
<comment type="caution">
    <text evidence="1">The sequence shown here is derived from an EMBL/GenBank/DDBJ whole genome shotgun (WGS) entry which is preliminary data.</text>
</comment>
<dbReference type="InterPro" id="IPR021555">
    <property type="entry name" value="DUF3000"/>
</dbReference>
<dbReference type="Proteomes" id="UP000654257">
    <property type="component" value="Unassembled WGS sequence"/>
</dbReference>
<dbReference type="AlphaFoldDB" id="A0A917FU02"/>
<gene>
    <name evidence="1" type="ORF">GCM10007304_23410</name>
</gene>
<reference evidence="1" key="2">
    <citation type="submission" date="2020-09" db="EMBL/GenBank/DDBJ databases">
        <authorList>
            <person name="Sun Q."/>
            <person name="Sedlacek I."/>
        </authorList>
    </citation>
    <scope>NUCLEOTIDE SEQUENCE</scope>
    <source>
        <strain evidence="1">CCM 7905</strain>
    </source>
</reference>